<reference evidence="2 3" key="1">
    <citation type="journal article" date="2020" name="Nature">
        <title>Six reference-quality genomes reveal evolution of bat adaptations.</title>
        <authorList>
            <person name="Jebb D."/>
            <person name="Huang Z."/>
            <person name="Pippel M."/>
            <person name="Hughes G.M."/>
            <person name="Lavrichenko K."/>
            <person name="Devanna P."/>
            <person name="Winkler S."/>
            <person name="Jermiin L.S."/>
            <person name="Skirmuntt E.C."/>
            <person name="Katzourakis A."/>
            <person name="Burkitt-Gray L."/>
            <person name="Ray D.A."/>
            <person name="Sullivan K.A.M."/>
            <person name="Roscito J.G."/>
            <person name="Kirilenko B.M."/>
            <person name="Davalos L.M."/>
            <person name="Corthals A.P."/>
            <person name="Power M.L."/>
            <person name="Jones G."/>
            <person name="Ransome R.D."/>
            <person name="Dechmann D.K.N."/>
            <person name="Locatelli A.G."/>
            <person name="Puechmaille S.J."/>
            <person name="Fedrigo O."/>
            <person name="Jarvis E.D."/>
            <person name="Hiller M."/>
            <person name="Vernes S.C."/>
            <person name="Myers E.W."/>
            <person name="Teeling E.C."/>
        </authorList>
    </citation>
    <scope>NUCLEOTIDE SEQUENCE [LARGE SCALE GENOMIC DNA]</scope>
    <source>
        <strain evidence="2">Bat1K_MPI-CBG_1</strain>
    </source>
</reference>
<evidence type="ECO:0000256" key="1">
    <source>
        <dbReference type="SAM" id="MobiDB-lite"/>
    </source>
</evidence>
<gene>
    <name evidence="2" type="ORF">HJG60_008595</name>
</gene>
<accession>A0A834DLK5</accession>
<evidence type="ECO:0000313" key="2">
    <source>
        <dbReference type="EMBL" id="KAF6084319.1"/>
    </source>
</evidence>
<comment type="caution">
    <text evidence="2">The sequence shown here is derived from an EMBL/GenBank/DDBJ whole genome shotgun (WGS) entry which is preliminary data.</text>
</comment>
<dbReference type="EMBL" id="JABVXQ010000012">
    <property type="protein sequence ID" value="KAF6084319.1"/>
    <property type="molecule type" value="Genomic_DNA"/>
</dbReference>
<dbReference type="Proteomes" id="UP000664940">
    <property type="component" value="Unassembled WGS sequence"/>
</dbReference>
<organism evidence="2 3">
    <name type="scientific">Phyllostomus discolor</name>
    <name type="common">pale spear-nosed bat</name>
    <dbReference type="NCBI Taxonomy" id="89673"/>
    <lineage>
        <taxon>Eukaryota</taxon>
        <taxon>Metazoa</taxon>
        <taxon>Chordata</taxon>
        <taxon>Craniata</taxon>
        <taxon>Vertebrata</taxon>
        <taxon>Euteleostomi</taxon>
        <taxon>Mammalia</taxon>
        <taxon>Eutheria</taxon>
        <taxon>Laurasiatheria</taxon>
        <taxon>Chiroptera</taxon>
        <taxon>Yangochiroptera</taxon>
        <taxon>Phyllostomidae</taxon>
        <taxon>Phyllostominae</taxon>
        <taxon>Phyllostomus</taxon>
    </lineage>
</organism>
<name>A0A834DLK5_9CHIR</name>
<sequence length="132" mass="14451">MLWGSPLWKRHVVLSPRATSVPTQLKPRASPHKAAGKGVTTLPKTRGSLSNGCDPLCISTAASFSLPQWLLHLGLNPRASLPQQPHFRLLPHSASHARTHILPALLDCHHESGQVWPHVLEPIFSKLPRRGG</sequence>
<feature type="region of interest" description="Disordered" evidence="1">
    <location>
        <begin position="19"/>
        <end position="45"/>
    </location>
</feature>
<dbReference type="AlphaFoldDB" id="A0A834DLK5"/>
<protein>
    <submittedName>
        <fullName evidence="2">Uncharacterized protein</fullName>
    </submittedName>
</protein>
<evidence type="ECO:0000313" key="3">
    <source>
        <dbReference type="Proteomes" id="UP000664940"/>
    </source>
</evidence>
<proteinExistence type="predicted"/>